<reference evidence="2 3" key="1">
    <citation type="journal article" date="2003" name="Int. J. Syst. Evol. Microbiol.">
        <title>Virgibacillus carmonensis sp. nov., Virgibacillus necropolis sp. nov. and Virgibacillus picturae sp. nov., three novel species isolated from deteriorated mural paintings, transfer of the species of the genus salibacillus to Virgibacillus, as Virgibacillus marismortui comb. nov. and Virgibacillus salexigens comb. nov., and emended description of the genus Virgibacillus.</title>
        <authorList>
            <person name="Heyrman J."/>
            <person name="Logan N.A."/>
            <person name="Busse H.J."/>
            <person name="Balcaen A."/>
            <person name="Lebbe L."/>
            <person name="Rodriguez-Diaz M."/>
            <person name="Swings J."/>
            <person name="De Vos P."/>
        </authorList>
    </citation>
    <scope>NUCLEOTIDE SEQUENCE [LARGE SCALE GENOMIC DNA]</scope>
    <source>
        <strain evidence="2 3">LMG 19488</strain>
    </source>
</reference>
<dbReference type="PROSITE" id="PS51186">
    <property type="entry name" value="GNAT"/>
    <property type="match status" value="1"/>
</dbReference>
<dbReference type="KEGG" id="vne:CFK40_20140"/>
<sequence length="149" mass="17518">MNWNVKEFQALSNDELYSIMKARVDVFVVEQECAYEEIDNYDQAAIHYFLTIDNQIAAYVRILPSNTKYEEVSIGRVLVTRDFRANGYAKLLMKKAIQFVTDEWTENTIKIQAQNYLHKFYSALGFVQISDVYLDDNIPHIDMIWSKNQ</sequence>
<dbReference type="OrthoDB" id="9796171at2"/>
<dbReference type="Proteomes" id="UP000204391">
    <property type="component" value="Chromosome"/>
</dbReference>
<protein>
    <submittedName>
        <fullName evidence="2">GNAT family N-acetyltransferase</fullName>
    </submittedName>
</protein>
<dbReference type="SUPFAM" id="SSF55729">
    <property type="entry name" value="Acyl-CoA N-acyltransferases (Nat)"/>
    <property type="match status" value="1"/>
</dbReference>
<name>A0A221MHM9_9BACI</name>
<evidence type="ECO:0000313" key="2">
    <source>
        <dbReference type="EMBL" id="ASN07146.1"/>
    </source>
</evidence>
<dbReference type="RefSeq" id="WP_089534140.1">
    <property type="nucleotide sequence ID" value="NZ_CP022437.1"/>
</dbReference>
<dbReference type="CDD" id="cd04301">
    <property type="entry name" value="NAT_SF"/>
    <property type="match status" value="1"/>
</dbReference>
<evidence type="ECO:0000259" key="1">
    <source>
        <dbReference type="PROSITE" id="PS51186"/>
    </source>
</evidence>
<dbReference type="Pfam" id="PF13673">
    <property type="entry name" value="Acetyltransf_10"/>
    <property type="match status" value="1"/>
</dbReference>
<dbReference type="InterPro" id="IPR000182">
    <property type="entry name" value="GNAT_dom"/>
</dbReference>
<feature type="domain" description="N-acetyltransferase" evidence="1">
    <location>
        <begin position="6"/>
        <end position="148"/>
    </location>
</feature>
<gene>
    <name evidence="2" type="ORF">CFK40_20140</name>
</gene>
<dbReference type="EMBL" id="CP022437">
    <property type="protein sequence ID" value="ASN07146.1"/>
    <property type="molecule type" value="Genomic_DNA"/>
</dbReference>
<keyword evidence="2" id="KW-0808">Transferase</keyword>
<dbReference type="AlphaFoldDB" id="A0A221MHM9"/>
<accession>A0A221MHM9</accession>
<organism evidence="2 3">
    <name type="scientific">Virgibacillus necropolis</name>
    <dbReference type="NCBI Taxonomy" id="163877"/>
    <lineage>
        <taxon>Bacteria</taxon>
        <taxon>Bacillati</taxon>
        <taxon>Bacillota</taxon>
        <taxon>Bacilli</taxon>
        <taxon>Bacillales</taxon>
        <taxon>Bacillaceae</taxon>
        <taxon>Virgibacillus</taxon>
    </lineage>
</organism>
<dbReference type="GO" id="GO:0016747">
    <property type="term" value="F:acyltransferase activity, transferring groups other than amino-acyl groups"/>
    <property type="evidence" value="ECO:0007669"/>
    <property type="project" value="InterPro"/>
</dbReference>
<dbReference type="InterPro" id="IPR016181">
    <property type="entry name" value="Acyl_CoA_acyltransferase"/>
</dbReference>
<dbReference type="Gene3D" id="3.40.630.30">
    <property type="match status" value="1"/>
</dbReference>
<proteinExistence type="predicted"/>
<evidence type="ECO:0000313" key="3">
    <source>
        <dbReference type="Proteomes" id="UP000204391"/>
    </source>
</evidence>
<keyword evidence="3" id="KW-1185">Reference proteome</keyword>